<gene>
    <name evidence="2" type="ORF">CUNI_LOCUS8526</name>
</gene>
<evidence type="ECO:0000313" key="3">
    <source>
        <dbReference type="Proteomes" id="UP000678393"/>
    </source>
</evidence>
<feature type="non-terminal residue" evidence="2">
    <location>
        <position position="62"/>
    </location>
</feature>
<feature type="region of interest" description="Disordered" evidence="1">
    <location>
        <begin position="1"/>
        <end position="23"/>
    </location>
</feature>
<keyword evidence="3" id="KW-1185">Reference proteome</keyword>
<reference evidence="2" key="1">
    <citation type="submission" date="2021-04" db="EMBL/GenBank/DDBJ databases">
        <authorList>
            <consortium name="Molecular Ecology Group"/>
        </authorList>
    </citation>
    <scope>NUCLEOTIDE SEQUENCE</scope>
</reference>
<dbReference type="AlphaFoldDB" id="A0A8S3Z3S1"/>
<feature type="non-terminal residue" evidence="2">
    <location>
        <position position="1"/>
    </location>
</feature>
<evidence type="ECO:0000313" key="2">
    <source>
        <dbReference type="EMBL" id="CAG5122968.1"/>
    </source>
</evidence>
<dbReference type="Proteomes" id="UP000678393">
    <property type="component" value="Unassembled WGS sequence"/>
</dbReference>
<organism evidence="2 3">
    <name type="scientific">Candidula unifasciata</name>
    <dbReference type="NCBI Taxonomy" id="100452"/>
    <lineage>
        <taxon>Eukaryota</taxon>
        <taxon>Metazoa</taxon>
        <taxon>Spiralia</taxon>
        <taxon>Lophotrochozoa</taxon>
        <taxon>Mollusca</taxon>
        <taxon>Gastropoda</taxon>
        <taxon>Heterobranchia</taxon>
        <taxon>Euthyneura</taxon>
        <taxon>Panpulmonata</taxon>
        <taxon>Eupulmonata</taxon>
        <taxon>Stylommatophora</taxon>
        <taxon>Helicina</taxon>
        <taxon>Helicoidea</taxon>
        <taxon>Geomitridae</taxon>
        <taxon>Candidula</taxon>
    </lineage>
</organism>
<name>A0A8S3Z3S1_9EUPU</name>
<sequence length="62" mass="7449">ERTRPHLSINSDDDSPSPPKQLIRPDFNIFQYSFEKPERPARLRRRHTINICEIHSERKVHS</sequence>
<evidence type="ECO:0000256" key="1">
    <source>
        <dbReference type="SAM" id="MobiDB-lite"/>
    </source>
</evidence>
<dbReference type="EMBL" id="CAJHNH020001408">
    <property type="protein sequence ID" value="CAG5122968.1"/>
    <property type="molecule type" value="Genomic_DNA"/>
</dbReference>
<proteinExistence type="predicted"/>
<accession>A0A8S3Z3S1</accession>
<comment type="caution">
    <text evidence="2">The sequence shown here is derived from an EMBL/GenBank/DDBJ whole genome shotgun (WGS) entry which is preliminary data.</text>
</comment>
<protein>
    <submittedName>
        <fullName evidence="2">Uncharacterized protein</fullName>
    </submittedName>
</protein>